<dbReference type="PANTHER" id="PTHR43046">
    <property type="entry name" value="GDP-MANNOSE MANNOSYL HYDROLASE"/>
    <property type="match status" value="1"/>
</dbReference>
<dbReference type="InterPro" id="IPR020476">
    <property type="entry name" value="Nudix_hydrolase"/>
</dbReference>
<keyword evidence="2 3" id="KW-0378">Hydrolase</keyword>
<evidence type="ECO:0000313" key="5">
    <source>
        <dbReference type="EMBL" id="KXU99207.1"/>
    </source>
</evidence>
<dbReference type="InterPro" id="IPR020084">
    <property type="entry name" value="NUDIX_hydrolase_CS"/>
</dbReference>
<dbReference type="InterPro" id="IPR015797">
    <property type="entry name" value="NUDIX_hydrolase-like_dom_sf"/>
</dbReference>
<comment type="cofactor">
    <cofactor evidence="1">
        <name>Mg(2+)</name>
        <dbReference type="ChEBI" id="CHEBI:18420"/>
    </cofactor>
</comment>
<comment type="similarity">
    <text evidence="3">Belongs to the Nudix hydrolase family.</text>
</comment>
<dbReference type="RefSeq" id="WP_062497829.1">
    <property type="nucleotide sequence ID" value="NZ_LHZB01000121.1"/>
</dbReference>
<feature type="domain" description="Nudix hydrolase" evidence="4">
    <location>
        <begin position="6"/>
        <end position="134"/>
    </location>
</feature>
<accession>A0A149QPG9</accession>
<dbReference type="AlphaFoldDB" id="A0A149QPG9"/>
<evidence type="ECO:0000259" key="4">
    <source>
        <dbReference type="PROSITE" id="PS51462"/>
    </source>
</evidence>
<evidence type="ECO:0000313" key="6">
    <source>
        <dbReference type="Proteomes" id="UP000075573"/>
    </source>
</evidence>
<dbReference type="Gene3D" id="3.90.79.10">
    <property type="entry name" value="Nucleoside Triphosphate Pyrophosphohydrolase"/>
    <property type="match status" value="1"/>
</dbReference>
<comment type="caution">
    <text evidence="5">The sequence shown here is derived from an EMBL/GenBank/DDBJ whole genome shotgun (WGS) entry which is preliminary data.</text>
</comment>
<gene>
    <name evidence="5" type="ORF">AD929_15495</name>
</gene>
<evidence type="ECO:0000256" key="3">
    <source>
        <dbReference type="RuleBase" id="RU003476"/>
    </source>
</evidence>
<dbReference type="PRINTS" id="PR00502">
    <property type="entry name" value="NUDIXFAMILY"/>
</dbReference>
<dbReference type="PROSITE" id="PS00893">
    <property type="entry name" value="NUDIX_BOX"/>
    <property type="match status" value="1"/>
</dbReference>
<reference evidence="5 6" key="1">
    <citation type="submission" date="2015-06" db="EMBL/GenBank/DDBJ databases">
        <title>Improved classification and identification of acetic acid bacteria using matrix-assisted laser desorption/ionization time-of-flight mass spectrometry; Gluconobacter nephelii and Gluconobacter uchimurae are later heterotypic synonyms of Gluconobacter japonicus and Gluconobacter oxydans, respectively.</title>
        <authorList>
            <person name="Li L."/>
            <person name="Cleenwerck I."/>
            <person name="De Vuyst L."/>
            <person name="Vandamme P."/>
        </authorList>
    </citation>
    <scope>NUCLEOTIDE SEQUENCE [LARGE SCALE GENOMIC DNA]</scope>
    <source>
        <strain evidence="5 6">LMG 1764</strain>
    </source>
</reference>
<evidence type="ECO:0000256" key="1">
    <source>
        <dbReference type="ARBA" id="ARBA00001946"/>
    </source>
</evidence>
<dbReference type="PATRIC" id="fig|442.7.peg.5"/>
<dbReference type="Proteomes" id="UP000075573">
    <property type="component" value="Unassembled WGS sequence"/>
</dbReference>
<dbReference type="CDD" id="cd04679">
    <property type="entry name" value="NUDIX_MutT_Nudt1"/>
    <property type="match status" value="1"/>
</dbReference>
<sequence length="138" mass="15665">MTADTLPRAGCGAVLLRENCLLLVYRKRDPERDHWGLPGGKVEPFETLQQAVRREILEETGLQIERVSLLCIVDQIAPDRNEHWIAPVYIAEDFSGNAIVREPETLGDMKWFPLDQLPDRLTRATQVALLAMQDRDAS</sequence>
<dbReference type="PROSITE" id="PS51462">
    <property type="entry name" value="NUDIX"/>
    <property type="match status" value="1"/>
</dbReference>
<organism evidence="5 6">
    <name type="scientific">Gluconobacter potus</name>
    <dbReference type="NCBI Taxonomy" id="2724927"/>
    <lineage>
        <taxon>Bacteria</taxon>
        <taxon>Pseudomonadati</taxon>
        <taxon>Pseudomonadota</taxon>
        <taxon>Alphaproteobacteria</taxon>
        <taxon>Acetobacterales</taxon>
        <taxon>Acetobacteraceae</taxon>
        <taxon>Gluconobacter</taxon>
    </lineage>
</organism>
<dbReference type="InterPro" id="IPR000086">
    <property type="entry name" value="NUDIX_hydrolase_dom"/>
</dbReference>
<evidence type="ECO:0000256" key="2">
    <source>
        <dbReference type="ARBA" id="ARBA00022801"/>
    </source>
</evidence>
<dbReference type="EMBL" id="LHZB01000121">
    <property type="protein sequence ID" value="KXU99207.1"/>
    <property type="molecule type" value="Genomic_DNA"/>
</dbReference>
<dbReference type="Pfam" id="PF00293">
    <property type="entry name" value="NUDIX"/>
    <property type="match status" value="1"/>
</dbReference>
<proteinExistence type="inferred from homology"/>
<protein>
    <recommendedName>
        <fullName evidence="4">Nudix hydrolase domain-containing protein</fullName>
    </recommendedName>
</protein>
<dbReference type="SUPFAM" id="SSF55811">
    <property type="entry name" value="Nudix"/>
    <property type="match status" value="1"/>
</dbReference>
<dbReference type="PANTHER" id="PTHR43046:SF16">
    <property type="entry name" value="ADP-RIBOSE PYROPHOSPHATASE YJHB-RELATED"/>
    <property type="match status" value="1"/>
</dbReference>
<name>A0A149QPG9_9PROT</name>
<dbReference type="GO" id="GO:0016787">
    <property type="term" value="F:hydrolase activity"/>
    <property type="evidence" value="ECO:0007669"/>
    <property type="project" value="UniProtKB-KW"/>
</dbReference>